<dbReference type="EMBL" id="QZWG01000006">
    <property type="protein sequence ID" value="RZC05043.1"/>
    <property type="molecule type" value="Genomic_DNA"/>
</dbReference>
<dbReference type="GO" id="GO:0040029">
    <property type="term" value="P:epigenetic regulation of gene expression"/>
    <property type="evidence" value="ECO:0007669"/>
    <property type="project" value="TreeGrafter"/>
</dbReference>
<evidence type="ECO:0000313" key="6">
    <source>
        <dbReference type="EMBL" id="RZC05042.1"/>
    </source>
</evidence>
<dbReference type="PRINTS" id="PR01271">
    <property type="entry name" value="HISDACETLASE"/>
</dbReference>
<name>A0A445K2I0_GLYSO</name>
<evidence type="ECO:0000313" key="8">
    <source>
        <dbReference type="Proteomes" id="UP000289340"/>
    </source>
</evidence>
<sequence>MDTGGNSLPSAPDGVKRKVCYFYDPEVGNYYYGQGHPMKPHRIRMTHALLAHYGLLQHMQVHKPFPARDRDLCRFHADDYVAFLRSITPETQQDHLRQLKRFNVGEDCPVFDGLYSFCQTYAGGSVGGAVKLNHDQCDIAVNWAGGLHHAKKCEASGFCYVNDIVLAILELLKQHEEGKIGSSVHTVQRSTIQAPVITGCKQHKTKILDKIGIVSFNSAVDDSIIFEFSRGSTGYRTGVSGDLLLWRADSGGSYSTKSAYNLLKAEDRHVTEDSASKIIWSLKIPPRASAFSWRIFKNRLPSKDNLRRRHVELPSYNCPLCDVEDETVGHVMYSCIKTRNLWWETLSWVNRVGPFPIEPRDHFLQFSNWSGKTSVDKRWQVLWRVLYVDIDIHHGDGVEEAFYTTDRVMTVSFHKFGDYFPGTGDVRDIGYGKGKYYSLNVPLDDGIDDESYHFLFKPIIGKIMEVFRPGAVVLQCGADSLSGDRLGCFNLSIRGHAECVKYMRSFNVPLLLLGGGGYTIRNVARCWCYETGVALGIEVDDKMPQHEYYEYFGPDYTLHVAPSNMENKNSWHLLEEIRSKLLENLSKLQHAPSVQFQERPPDSDLGELSLCNCLYKMRVLFQSIMASAPPRSPPPPRNSGSLGSSAVITTKEFSHSISQKLNNSNYLLWGQQSNRISSFYRGFNLLFPARCFCGLLVAKLRGIFGTSSTCTFTPFSFRNAHIHMRTIFQADEDHDDGDGPWDPDSDMDIDVERELVSSKVKKEISEHQPNDLEDQTSGEHLRGSDTAVAETCMKALDISCQKADEDNVKVEQNTVNDLAKETDLKC</sequence>
<dbReference type="InterPro" id="IPR037138">
    <property type="entry name" value="His_deacetylse_dom_sf"/>
</dbReference>
<keyword evidence="1" id="KW-0678">Repressor</keyword>
<dbReference type="Pfam" id="PF13966">
    <property type="entry name" value="zf-RVT"/>
    <property type="match status" value="1"/>
</dbReference>
<dbReference type="InterPro" id="IPR023696">
    <property type="entry name" value="Ureohydrolase_dom_sf"/>
</dbReference>
<dbReference type="EMBL" id="QZWG01000006">
    <property type="protein sequence ID" value="RZC05042.1"/>
    <property type="molecule type" value="Genomic_DNA"/>
</dbReference>
<evidence type="ECO:0000256" key="3">
    <source>
        <dbReference type="SAM" id="MobiDB-lite"/>
    </source>
</evidence>
<dbReference type="SUPFAM" id="SSF52768">
    <property type="entry name" value="Arginase/deacetylase"/>
    <property type="match status" value="2"/>
</dbReference>
<feature type="domain" description="Histone deacetylase" evidence="4">
    <location>
        <begin position="36"/>
        <end position="179"/>
    </location>
</feature>
<keyword evidence="2" id="KW-0156">Chromatin regulator</keyword>
<feature type="domain" description="Histone deacetylase" evidence="4">
    <location>
        <begin position="382"/>
        <end position="531"/>
    </location>
</feature>
<feature type="region of interest" description="Disordered" evidence="3">
    <location>
        <begin position="762"/>
        <end position="784"/>
    </location>
</feature>
<dbReference type="InterPro" id="IPR026960">
    <property type="entry name" value="RVT-Znf"/>
</dbReference>
<evidence type="ECO:0000256" key="2">
    <source>
        <dbReference type="ARBA" id="ARBA00022853"/>
    </source>
</evidence>
<dbReference type="Proteomes" id="UP000289340">
    <property type="component" value="Chromosome 6"/>
</dbReference>
<keyword evidence="8" id="KW-1185">Reference proteome</keyword>
<proteinExistence type="predicted"/>
<accession>A0A445K2I0</accession>
<feature type="domain" description="Reverse transcriptase zinc-binding" evidence="5">
    <location>
        <begin position="254"/>
        <end position="342"/>
    </location>
</feature>
<dbReference type="GO" id="GO:0005634">
    <property type="term" value="C:nucleus"/>
    <property type="evidence" value="ECO:0007669"/>
    <property type="project" value="TreeGrafter"/>
</dbReference>
<evidence type="ECO:0000256" key="1">
    <source>
        <dbReference type="ARBA" id="ARBA00022491"/>
    </source>
</evidence>
<dbReference type="PANTHER" id="PTHR10625:SF12">
    <property type="entry name" value="HISTONE DEACETYLASE"/>
    <property type="match status" value="1"/>
</dbReference>
<dbReference type="GO" id="GO:0004407">
    <property type="term" value="F:histone deacetylase activity"/>
    <property type="evidence" value="ECO:0007669"/>
    <property type="project" value="InterPro"/>
</dbReference>
<organism evidence="6 8">
    <name type="scientific">Glycine soja</name>
    <name type="common">Wild soybean</name>
    <dbReference type="NCBI Taxonomy" id="3848"/>
    <lineage>
        <taxon>Eukaryota</taxon>
        <taxon>Viridiplantae</taxon>
        <taxon>Streptophyta</taxon>
        <taxon>Embryophyta</taxon>
        <taxon>Tracheophyta</taxon>
        <taxon>Spermatophyta</taxon>
        <taxon>Magnoliopsida</taxon>
        <taxon>eudicotyledons</taxon>
        <taxon>Gunneridae</taxon>
        <taxon>Pentapetalae</taxon>
        <taxon>rosids</taxon>
        <taxon>fabids</taxon>
        <taxon>Fabales</taxon>
        <taxon>Fabaceae</taxon>
        <taxon>Papilionoideae</taxon>
        <taxon>50 kb inversion clade</taxon>
        <taxon>NPAAA clade</taxon>
        <taxon>indigoferoid/millettioid clade</taxon>
        <taxon>Phaseoleae</taxon>
        <taxon>Glycine</taxon>
        <taxon>Glycine subgen. Soja</taxon>
    </lineage>
</organism>
<gene>
    <name evidence="6" type="ORF">D0Y65_013306</name>
</gene>
<reference evidence="6 8" key="1">
    <citation type="submission" date="2018-09" db="EMBL/GenBank/DDBJ databases">
        <title>A high-quality reference genome of wild soybean provides a powerful tool to mine soybean genomes.</title>
        <authorList>
            <person name="Xie M."/>
            <person name="Chung C.Y.L."/>
            <person name="Li M.-W."/>
            <person name="Wong F.-L."/>
            <person name="Chan T.-F."/>
            <person name="Lam H.-M."/>
        </authorList>
    </citation>
    <scope>NUCLEOTIDE SEQUENCE [LARGE SCALE GENOMIC DNA]</scope>
    <source>
        <strain evidence="8">cv. W05</strain>
        <tissue evidence="6">Hypocotyl of etiolated seedlings</tissue>
    </source>
</reference>
<dbReference type="Gene3D" id="3.40.800.20">
    <property type="entry name" value="Histone deacetylase domain"/>
    <property type="match status" value="2"/>
</dbReference>
<comment type="caution">
    <text evidence="6">The sequence shown here is derived from an EMBL/GenBank/DDBJ whole genome shotgun (WGS) entry which is preliminary data.</text>
</comment>
<dbReference type="Pfam" id="PF00850">
    <property type="entry name" value="Hist_deacetyl"/>
    <property type="match status" value="2"/>
</dbReference>
<evidence type="ECO:0000259" key="4">
    <source>
        <dbReference type="Pfam" id="PF00850"/>
    </source>
</evidence>
<dbReference type="InterPro" id="IPR023801">
    <property type="entry name" value="His_deacetylse_dom"/>
</dbReference>
<dbReference type="InterPro" id="IPR003084">
    <property type="entry name" value="HDAC_I/II"/>
</dbReference>
<protein>
    <submittedName>
        <fullName evidence="6">Histone deacetylase 19 isoform A</fullName>
    </submittedName>
    <submittedName>
        <fullName evidence="7">Histone deacetylase 19 isoform B</fullName>
    </submittedName>
</protein>
<dbReference type="PANTHER" id="PTHR10625">
    <property type="entry name" value="HISTONE DEACETYLASE HDAC1-RELATED"/>
    <property type="match status" value="1"/>
</dbReference>
<evidence type="ECO:0000313" key="7">
    <source>
        <dbReference type="EMBL" id="RZC05043.1"/>
    </source>
</evidence>
<dbReference type="CDD" id="cd09991">
    <property type="entry name" value="HDAC_classI"/>
    <property type="match status" value="1"/>
</dbReference>
<evidence type="ECO:0000259" key="5">
    <source>
        <dbReference type="Pfam" id="PF13966"/>
    </source>
</evidence>
<dbReference type="AlphaFoldDB" id="A0A445K2I0"/>